<comment type="caution">
    <text evidence="1">The sequence shown here is derived from an EMBL/GenBank/DDBJ whole genome shotgun (WGS) entry which is preliminary data.</text>
</comment>
<evidence type="ECO:0008006" key="3">
    <source>
        <dbReference type="Google" id="ProtNLM"/>
    </source>
</evidence>
<reference evidence="1 2" key="1">
    <citation type="submission" date="2024-09" db="EMBL/GenBank/DDBJ databases">
        <authorList>
            <consortium name="All-Russian atlas of soil microorganisms"/>
            <consortium name="as a basis for the search for new antimicrobial producers and enzymes with unique properties"/>
            <person name="Sokolova E.A."/>
            <person name="Voronina E.N."/>
        </authorList>
    </citation>
    <scope>NUCLEOTIDE SEQUENCE [LARGE SCALE GENOMIC DNA]</scope>
    <source>
        <strain evidence="1 2">AF-22b-331.1</strain>
    </source>
</reference>
<keyword evidence="2" id="KW-1185">Reference proteome</keyword>
<name>A0ABW7CU88_9GAMM</name>
<organism evidence="1 2">
    <name type="scientific">Stenotrophomonas nematodicola</name>
    <dbReference type="NCBI Taxonomy" id="2656746"/>
    <lineage>
        <taxon>Bacteria</taxon>
        <taxon>Pseudomonadati</taxon>
        <taxon>Pseudomonadota</taxon>
        <taxon>Gammaproteobacteria</taxon>
        <taxon>Lysobacterales</taxon>
        <taxon>Lysobacteraceae</taxon>
        <taxon>Stenotrophomonas</taxon>
    </lineage>
</organism>
<evidence type="ECO:0000313" key="1">
    <source>
        <dbReference type="EMBL" id="MFG6108339.1"/>
    </source>
</evidence>
<gene>
    <name evidence="1" type="ORF">ACEU0G_002276</name>
</gene>
<sequence>MARLRKPQRLPKVLVPTAIHEALRRQSKDAGITTAEAVRQLLAQALAQPMGTPAREEESKRVALAPINAPADLVLAIRARAAKEKVSVDEAVRRGLNEALNEGRGS</sequence>
<accession>A0ABW7CU88</accession>
<protein>
    <recommendedName>
        <fullName evidence="3">Ribbon-helix-helix protein CopG domain-containing protein</fullName>
    </recommendedName>
</protein>
<dbReference type="EMBL" id="JBHGCJ010000002">
    <property type="protein sequence ID" value="MFG6108339.1"/>
    <property type="molecule type" value="Genomic_DNA"/>
</dbReference>
<dbReference type="Proteomes" id="UP001605261">
    <property type="component" value="Unassembled WGS sequence"/>
</dbReference>
<evidence type="ECO:0000313" key="2">
    <source>
        <dbReference type="Proteomes" id="UP001605261"/>
    </source>
</evidence>
<proteinExistence type="predicted"/>
<dbReference type="RefSeq" id="WP_394161491.1">
    <property type="nucleotide sequence ID" value="NZ_JBHGCJ010000002.1"/>
</dbReference>